<sequence length="249" mass="28737">PNKLNEYPRIDISTSDFKDFRLRSDILVDKSLLIKEIIKATTILLITRPRQTDAWGKPLSQNESINRTLFVGGEIDSDLEGPKDLYALKISSDQKLMEKQGKYPVIFFSLKNTKGNNYQEIENNVIKKVQSAYKSHAYLVNSDQLDSFDKQVFQNHYRGEINKSDLQDSLRLLSELLVKHFHKKVFLLVDEYDETINHAYTKFGYESEEFTQVLDLVKEILSSVLKDSTYLEKSVLTGILKIAKSNLFS</sequence>
<dbReference type="Proteomes" id="UP000789920">
    <property type="component" value="Unassembled WGS sequence"/>
</dbReference>
<accession>A0ACA9SIC7</accession>
<protein>
    <submittedName>
        <fullName evidence="1">6742_t:CDS:1</fullName>
    </submittedName>
</protein>
<keyword evidence="2" id="KW-1185">Reference proteome</keyword>
<dbReference type="EMBL" id="CAJVQC010117974">
    <property type="protein sequence ID" value="CAG8837547.1"/>
    <property type="molecule type" value="Genomic_DNA"/>
</dbReference>
<feature type="non-terminal residue" evidence="1">
    <location>
        <position position="249"/>
    </location>
</feature>
<feature type="non-terminal residue" evidence="1">
    <location>
        <position position="1"/>
    </location>
</feature>
<comment type="caution">
    <text evidence="1">The sequence shown here is derived from an EMBL/GenBank/DDBJ whole genome shotgun (WGS) entry which is preliminary data.</text>
</comment>
<name>A0ACA9SIC7_9GLOM</name>
<proteinExistence type="predicted"/>
<organism evidence="1 2">
    <name type="scientific">Racocetra persica</name>
    <dbReference type="NCBI Taxonomy" id="160502"/>
    <lineage>
        <taxon>Eukaryota</taxon>
        <taxon>Fungi</taxon>
        <taxon>Fungi incertae sedis</taxon>
        <taxon>Mucoromycota</taxon>
        <taxon>Glomeromycotina</taxon>
        <taxon>Glomeromycetes</taxon>
        <taxon>Diversisporales</taxon>
        <taxon>Gigasporaceae</taxon>
        <taxon>Racocetra</taxon>
    </lineage>
</organism>
<evidence type="ECO:0000313" key="2">
    <source>
        <dbReference type="Proteomes" id="UP000789920"/>
    </source>
</evidence>
<evidence type="ECO:0000313" key="1">
    <source>
        <dbReference type="EMBL" id="CAG8837547.1"/>
    </source>
</evidence>
<gene>
    <name evidence="1" type="ORF">RPERSI_LOCUS30345</name>
</gene>
<reference evidence="1" key="1">
    <citation type="submission" date="2021-06" db="EMBL/GenBank/DDBJ databases">
        <authorList>
            <person name="Kallberg Y."/>
            <person name="Tangrot J."/>
            <person name="Rosling A."/>
        </authorList>
    </citation>
    <scope>NUCLEOTIDE SEQUENCE</scope>
    <source>
        <strain evidence="1">MA461A</strain>
    </source>
</reference>